<evidence type="ECO:0000313" key="20">
    <source>
        <dbReference type="EMBL" id="WFC99023.1"/>
    </source>
</evidence>
<comment type="subunit">
    <text evidence="5">Homotetramer.</text>
</comment>
<gene>
    <name evidence="20" type="primary">PYK1</name>
    <name evidence="20" type="ORF">MYAM1_001758</name>
</gene>
<protein>
    <recommendedName>
        <fullName evidence="6 17">Pyruvate kinase</fullName>
        <ecNumber evidence="6 17">2.7.1.40</ecNumber>
    </recommendedName>
</protein>
<evidence type="ECO:0000256" key="9">
    <source>
        <dbReference type="ARBA" id="ARBA00022741"/>
    </source>
</evidence>
<evidence type="ECO:0000256" key="7">
    <source>
        <dbReference type="ARBA" id="ARBA00022679"/>
    </source>
</evidence>
<name>A0AAJ5YTM6_9BASI</name>
<dbReference type="AlphaFoldDB" id="A0AAJ5YTM6"/>
<dbReference type="InterPro" id="IPR015806">
    <property type="entry name" value="Pyrv_Knase_insert_dom_sf"/>
</dbReference>
<evidence type="ECO:0000256" key="5">
    <source>
        <dbReference type="ARBA" id="ARBA00011881"/>
    </source>
</evidence>
<dbReference type="FunFam" id="3.20.20.60:FF:000025">
    <property type="entry name" value="Pyruvate kinase"/>
    <property type="match status" value="1"/>
</dbReference>
<dbReference type="SUPFAM" id="SSF51621">
    <property type="entry name" value="Phosphoenolpyruvate/pyruvate domain"/>
    <property type="match status" value="1"/>
</dbReference>
<dbReference type="Gene3D" id="3.40.1380.20">
    <property type="entry name" value="Pyruvate kinase, C-terminal domain"/>
    <property type="match status" value="1"/>
</dbReference>
<evidence type="ECO:0000256" key="10">
    <source>
        <dbReference type="ARBA" id="ARBA00022777"/>
    </source>
</evidence>
<dbReference type="Pfam" id="PF00224">
    <property type="entry name" value="PK"/>
    <property type="match status" value="1"/>
</dbReference>
<dbReference type="InterPro" id="IPR011037">
    <property type="entry name" value="Pyrv_Knase-like_insert_dom_sf"/>
</dbReference>
<sequence length="528" mass="58835">MYTQAATTQLEWFASMDPVQHKIDNKYLRKTSIICTIGPKTKEVPMLQKLRKSGMNIVRLNASHGDHAYFQNVIDNVHQVEREEPGRPLAIALDTKGPEMRTGVMENNEDQPIEEGHELIVTTDKAYAENCSTSHLYIDYEHLPERVIPDRVIYIDDGILALRVLSVEGRNVRVVALNNGVLSSRKGVNLPLTEVDLPAVSEKDRKDLEFARDQRLDMIFASFIRCKEDVESIRKILGKDGEQMRIIAKIENHQGLVNFDEILEAADGIMVARGDLGIEIPAPQVFLAQKMMISRCNIIGKPVICATQMLESMTFNNRPTRAEVSDVANAVVDGADCVMLSGETAKGKYPCEAVKMMAETTYIAEQSLSYQALFNEMRSLTRVPTNTQETIALVAVSASLEQRAGAILLMSTSGNTARLVSKYRPQCPILMVTRNSDTARSCHLYRGTYPFHYPLPKIDSPLKWQEDVDNRVKFGLSEALKLNIINKGDTVIAVQGWRGGQGFTNSLRVVTVPTSTESYILEDTTAGV</sequence>
<comment type="cofactor">
    <cofactor evidence="2">
        <name>K(+)</name>
        <dbReference type="ChEBI" id="CHEBI:29103"/>
    </cofactor>
</comment>
<dbReference type="NCBIfam" id="NF004978">
    <property type="entry name" value="PRK06354.1"/>
    <property type="match status" value="1"/>
</dbReference>
<dbReference type="InterPro" id="IPR015793">
    <property type="entry name" value="Pyrv_Knase_brl"/>
</dbReference>
<comment type="similarity">
    <text evidence="4 17">Belongs to the pyruvate kinase family.</text>
</comment>
<accession>A0AAJ5YTM6</accession>
<keyword evidence="8" id="KW-0479">Metal-binding</keyword>
<evidence type="ECO:0000256" key="14">
    <source>
        <dbReference type="ARBA" id="ARBA00023152"/>
    </source>
</evidence>
<evidence type="ECO:0000256" key="3">
    <source>
        <dbReference type="ARBA" id="ARBA00004997"/>
    </source>
</evidence>
<dbReference type="Gene3D" id="3.20.20.60">
    <property type="entry name" value="Phosphoenolpyruvate-binding domains"/>
    <property type="match status" value="1"/>
</dbReference>
<dbReference type="GO" id="GO:0000287">
    <property type="term" value="F:magnesium ion binding"/>
    <property type="evidence" value="ECO:0007669"/>
    <property type="project" value="InterPro"/>
</dbReference>
<dbReference type="InterPro" id="IPR015813">
    <property type="entry name" value="Pyrv/PenolPyrv_kinase-like_dom"/>
</dbReference>
<dbReference type="PRINTS" id="PR01050">
    <property type="entry name" value="PYRUVTKNASE"/>
</dbReference>
<evidence type="ECO:0000256" key="8">
    <source>
        <dbReference type="ARBA" id="ARBA00022723"/>
    </source>
</evidence>
<evidence type="ECO:0000256" key="17">
    <source>
        <dbReference type="RuleBase" id="RU000504"/>
    </source>
</evidence>
<dbReference type="FunFam" id="3.40.1380.20:FF:000001">
    <property type="entry name" value="Pyruvate kinase"/>
    <property type="match status" value="1"/>
</dbReference>
<evidence type="ECO:0000256" key="12">
    <source>
        <dbReference type="ARBA" id="ARBA00022842"/>
    </source>
</evidence>
<reference evidence="20 21" key="1">
    <citation type="submission" date="2023-03" db="EMBL/GenBank/DDBJ databases">
        <title>Mating type loci evolution in Malassezia.</title>
        <authorList>
            <person name="Coelho M.A."/>
        </authorList>
    </citation>
    <scope>NUCLEOTIDE SEQUENCE [LARGE SCALE GENOMIC DNA]</scope>
    <source>
        <strain evidence="20 21">CBS 9725</strain>
    </source>
</reference>
<evidence type="ECO:0000256" key="6">
    <source>
        <dbReference type="ARBA" id="ARBA00012142"/>
    </source>
</evidence>
<keyword evidence="13" id="KW-0630">Potassium</keyword>
<comment type="pathway">
    <text evidence="3 17">Carbohydrate degradation; glycolysis; pyruvate from D-glyceraldehyde 3-phosphate: step 5/5.</text>
</comment>
<organism evidence="20 21">
    <name type="scientific">Malassezia yamatoensis</name>
    <dbReference type="NCBI Taxonomy" id="253288"/>
    <lineage>
        <taxon>Eukaryota</taxon>
        <taxon>Fungi</taxon>
        <taxon>Dikarya</taxon>
        <taxon>Basidiomycota</taxon>
        <taxon>Ustilaginomycotina</taxon>
        <taxon>Malasseziomycetes</taxon>
        <taxon>Malasseziales</taxon>
        <taxon>Malasseziaceae</taxon>
        <taxon>Malassezia</taxon>
    </lineage>
</organism>
<dbReference type="GO" id="GO:0005524">
    <property type="term" value="F:ATP binding"/>
    <property type="evidence" value="ECO:0007669"/>
    <property type="project" value="UniProtKB-KW"/>
</dbReference>
<comment type="cofactor">
    <cofactor evidence="1">
        <name>Mg(2+)</name>
        <dbReference type="ChEBI" id="CHEBI:18420"/>
    </cofactor>
</comment>
<feature type="domain" description="Pyruvate kinase barrel" evidence="18">
    <location>
        <begin position="29"/>
        <end position="354"/>
    </location>
</feature>
<evidence type="ECO:0000256" key="16">
    <source>
        <dbReference type="ARBA" id="ARBA00048152"/>
    </source>
</evidence>
<dbReference type="GO" id="GO:0004743">
    <property type="term" value="F:pyruvate kinase activity"/>
    <property type="evidence" value="ECO:0007669"/>
    <property type="project" value="UniProtKB-EC"/>
</dbReference>
<keyword evidence="10 17" id="KW-0418">Kinase</keyword>
<evidence type="ECO:0000256" key="13">
    <source>
        <dbReference type="ARBA" id="ARBA00022958"/>
    </source>
</evidence>
<evidence type="ECO:0000259" key="18">
    <source>
        <dbReference type="Pfam" id="PF00224"/>
    </source>
</evidence>
<evidence type="ECO:0000313" key="21">
    <source>
        <dbReference type="Proteomes" id="UP001219567"/>
    </source>
</evidence>
<evidence type="ECO:0000256" key="11">
    <source>
        <dbReference type="ARBA" id="ARBA00022840"/>
    </source>
</evidence>
<dbReference type="InterPro" id="IPR001697">
    <property type="entry name" value="Pyr_Knase"/>
</dbReference>
<dbReference type="Gene3D" id="2.40.33.10">
    <property type="entry name" value="PK beta-barrel domain-like"/>
    <property type="match status" value="1"/>
</dbReference>
<keyword evidence="15 20" id="KW-0670">Pyruvate</keyword>
<feature type="domain" description="Pyruvate kinase C-terminal" evidence="19">
    <location>
        <begin position="389"/>
        <end position="510"/>
    </location>
</feature>
<evidence type="ECO:0000256" key="15">
    <source>
        <dbReference type="ARBA" id="ARBA00023317"/>
    </source>
</evidence>
<keyword evidence="11" id="KW-0067">ATP-binding</keyword>
<dbReference type="PANTHER" id="PTHR11817">
    <property type="entry name" value="PYRUVATE KINASE"/>
    <property type="match status" value="1"/>
</dbReference>
<dbReference type="FunFam" id="2.40.33.10:FF:000001">
    <property type="entry name" value="Pyruvate kinase"/>
    <property type="match status" value="1"/>
</dbReference>
<dbReference type="InterPro" id="IPR040442">
    <property type="entry name" value="Pyrv_kinase-like_dom_sf"/>
</dbReference>
<dbReference type="InterPro" id="IPR036918">
    <property type="entry name" value="Pyrv_Knase_C_sf"/>
</dbReference>
<proteinExistence type="inferred from homology"/>
<dbReference type="GO" id="GO:0030955">
    <property type="term" value="F:potassium ion binding"/>
    <property type="evidence" value="ECO:0007669"/>
    <property type="project" value="InterPro"/>
</dbReference>
<evidence type="ECO:0000256" key="2">
    <source>
        <dbReference type="ARBA" id="ARBA00001958"/>
    </source>
</evidence>
<dbReference type="EMBL" id="CP119944">
    <property type="protein sequence ID" value="WFC99023.1"/>
    <property type="molecule type" value="Genomic_DNA"/>
</dbReference>
<dbReference type="InterPro" id="IPR015795">
    <property type="entry name" value="Pyrv_Knase_C"/>
</dbReference>
<dbReference type="NCBIfam" id="NF004491">
    <property type="entry name" value="PRK05826.1"/>
    <property type="match status" value="1"/>
</dbReference>
<dbReference type="Proteomes" id="UP001219567">
    <property type="component" value="Chromosome 2"/>
</dbReference>
<keyword evidence="21" id="KW-1185">Reference proteome</keyword>
<dbReference type="Pfam" id="PF02887">
    <property type="entry name" value="PK_C"/>
    <property type="match status" value="1"/>
</dbReference>
<dbReference type="SUPFAM" id="SSF52935">
    <property type="entry name" value="PK C-terminal domain-like"/>
    <property type="match status" value="1"/>
</dbReference>
<dbReference type="GO" id="GO:0016301">
    <property type="term" value="F:kinase activity"/>
    <property type="evidence" value="ECO:0007669"/>
    <property type="project" value="UniProtKB-KW"/>
</dbReference>
<keyword evidence="14 17" id="KW-0324">Glycolysis</keyword>
<evidence type="ECO:0000259" key="19">
    <source>
        <dbReference type="Pfam" id="PF02887"/>
    </source>
</evidence>
<keyword evidence="9" id="KW-0547">Nucleotide-binding</keyword>
<dbReference type="NCBIfam" id="TIGR01064">
    <property type="entry name" value="pyruv_kin"/>
    <property type="match status" value="1"/>
</dbReference>
<dbReference type="SUPFAM" id="SSF50800">
    <property type="entry name" value="PK beta-barrel domain-like"/>
    <property type="match status" value="1"/>
</dbReference>
<keyword evidence="7 17" id="KW-0808">Transferase</keyword>
<dbReference type="CDD" id="cd00288">
    <property type="entry name" value="Pyruvate_Kinase"/>
    <property type="match status" value="1"/>
</dbReference>
<evidence type="ECO:0000256" key="4">
    <source>
        <dbReference type="ARBA" id="ARBA00008663"/>
    </source>
</evidence>
<comment type="catalytic activity">
    <reaction evidence="16 17">
        <text>pyruvate + ATP = phosphoenolpyruvate + ADP + H(+)</text>
        <dbReference type="Rhea" id="RHEA:18157"/>
        <dbReference type="ChEBI" id="CHEBI:15361"/>
        <dbReference type="ChEBI" id="CHEBI:15378"/>
        <dbReference type="ChEBI" id="CHEBI:30616"/>
        <dbReference type="ChEBI" id="CHEBI:58702"/>
        <dbReference type="ChEBI" id="CHEBI:456216"/>
        <dbReference type="EC" id="2.7.1.40"/>
    </reaction>
</comment>
<evidence type="ECO:0000256" key="1">
    <source>
        <dbReference type="ARBA" id="ARBA00001946"/>
    </source>
</evidence>
<keyword evidence="12 17" id="KW-0460">Magnesium</keyword>
<dbReference type="EC" id="2.7.1.40" evidence="6 17"/>